<gene>
    <name evidence="8" type="ORF">BIU88_08640</name>
</gene>
<dbReference type="Gene3D" id="3.90.550.10">
    <property type="entry name" value="Spore Coat Polysaccharide Biosynthesis Protein SpsA, Chain A"/>
    <property type="match status" value="1"/>
</dbReference>
<feature type="transmembrane region" description="Helical" evidence="7">
    <location>
        <begin position="327"/>
        <end position="345"/>
    </location>
</feature>
<accession>A0A1D8D1C1</accession>
<dbReference type="EMBL" id="CP017305">
    <property type="protein sequence ID" value="AOS84191.1"/>
    <property type="molecule type" value="Genomic_DNA"/>
</dbReference>
<dbReference type="Pfam" id="PF13641">
    <property type="entry name" value="Glyco_tranf_2_3"/>
    <property type="match status" value="1"/>
</dbReference>
<dbReference type="SUPFAM" id="SSF53448">
    <property type="entry name" value="Nucleotide-diphospho-sugar transferases"/>
    <property type="match status" value="1"/>
</dbReference>
<evidence type="ECO:0000256" key="7">
    <source>
        <dbReference type="SAM" id="Phobius"/>
    </source>
</evidence>
<dbReference type="CDD" id="cd06438">
    <property type="entry name" value="EpsO_like"/>
    <property type="match status" value="1"/>
</dbReference>
<dbReference type="PANTHER" id="PTHR43867">
    <property type="entry name" value="CELLULOSE SYNTHASE CATALYTIC SUBUNIT A [UDP-FORMING]"/>
    <property type="match status" value="1"/>
</dbReference>
<protein>
    <submittedName>
        <fullName evidence="8">Glycosyl hydrolase</fullName>
    </submittedName>
</protein>
<keyword evidence="4 7" id="KW-0812">Transmembrane</keyword>
<dbReference type="KEGG" id="clz:BIU88_08640"/>
<organism evidence="8 9">
    <name type="scientific">Chlorobaculum limnaeum</name>
    <dbReference type="NCBI Taxonomy" id="274537"/>
    <lineage>
        <taxon>Bacteria</taxon>
        <taxon>Pseudomonadati</taxon>
        <taxon>Chlorobiota</taxon>
        <taxon>Chlorobiia</taxon>
        <taxon>Chlorobiales</taxon>
        <taxon>Chlorobiaceae</taxon>
        <taxon>Chlorobaculum</taxon>
    </lineage>
</organism>
<dbReference type="AlphaFoldDB" id="A0A1D8D1C1"/>
<dbReference type="GO" id="GO:0016020">
    <property type="term" value="C:membrane"/>
    <property type="evidence" value="ECO:0007669"/>
    <property type="project" value="UniProtKB-SubCell"/>
</dbReference>
<evidence type="ECO:0000256" key="5">
    <source>
        <dbReference type="ARBA" id="ARBA00022989"/>
    </source>
</evidence>
<evidence type="ECO:0000256" key="6">
    <source>
        <dbReference type="ARBA" id="ARBA00023136"/>
    </source>
</evidence>
<dbReference type="STRING" id="274537.BIU88_08640"/>
<evidence type="ECO:0000256" key="2">
    <source>
        <dbReference type="ARBA" id="ARBA00022676"/>
    </source>
</evidence>
<feature type="transmembrane region" description="Helical" evidence="7">
    <location>
        <begin position="294"/>
        <end position="321"/>
    </location>
</feature>
<dbReference type="InterPro" id="IPR050321">
    <property type="entry name" value="Glycosyltr_2/OpgH_subfam"/>
</dbReference>
<dbReference type="RefSeq" id="WP_069810386.1">
    <property type="nucleotide sequence ID" value="NZ_CP017305.1"/>
</dbReference>
<dbReference type="GO" id="GO:0016757">
    <property type="term" value="F:glycosyltransferase activity"/>
    <property type="evidence" value="ECO:0007669"/>
    <property type="project" value="UniProtKB-KW"/>
</dbReference>
<sequence>MQIIVPTVTLLVILLSLPAAYLFIVTVAAYLFRKEALAANRILEIGVLIPAHNEEAGIVGTIESIHASDYPAENVKIFVIADNCDDTTAEVARNAGATVVERFDLENRGKGQALDWFLRKHKELNHGLDVITIIDADVRVDRNYLREVSLSFSQPGIQALQGYNGVSNPEAGWRPGLLDAAFNVFNHLRMAGPFQLSGTCALKGNGMAFDRFLIEETGWPCHSIVEDMEFSFLLLMNEISVHYNPDAIVRSEMVTSGKNASSQRSRWESGRFKLVSQMALPLLRLFFSTGQIRYLIAFAELAVPPLTLLVLLFAVASLLALTLLHGAWLQIVAAWWAILLFYVVSGQIQRHAGLHTWRVLIAAPLYILWKIPLYLAMAIRKKSDAWVRTKRESEASEPEA</sequence>
<keyword evidence="9" id="KW-1185">Reference proteome</keyword>
<name>A0A1D8D1C1_CHLLM</name>
<keyword evidence="3" id="KW-0808">Transferase</keyword>
<evidence type="ECO:0000256" key="4">
    <source>
        <dbReference type="ARBA" id="ARBA00022692"/>
    </source>
</evidence>
<evidence type="ECO:0000256" key="1">
    <source>
        <dbReference type="ARBA" id="ARBA00004141"/>
    </source>
</evidence>
<dbReference type="InterPro" id="IPR029044">
    <property type="entry name" value="Nucleotide-diphossugar_trans"/>
</dbReference>
<keyword evidence="8" id="KW-0378">Hydrolase</keyword>
<keyword evidence="6 7" id="KW-0472">Membrane</keyword>
<feature type="transmembrane region" description="Helical" evidence="7">
    <location>
        <begin position="12"/>
        <end position="32"/>
    </location>
</feature>
<evidence type="ECO:0000256" key="3">
    <source>
        <dbReference type="ARBA" id="ARBA00022679"/>
    </source>
</evidence>
<dbReference type="GO" id="GO:0016787">
    <property type="term" value="F:hydrolase activity"/>
    <property type="evidence" value="ECO:0007669"/>
    <property type="project" value="UniProtKB-KW"/>
</dbReference>
<dbReference type="PANTHER" id="PTHR43867:SF2">
    <property type="entry name" value="CELLULOSE SYNTHASE CATALYTIC SUBUNIT A [UDP-FORMING]"/>
    <property type="match status" value="1"/>
</dbReference>
<evidence type="ECO:0000313" key="9">
    <source>
        <dbReference type="Proteomes" id="UP000095185"/>
    </source>
</evidence>
<evidence type="ECO:0000313" key="8">
    <source>
        <dbReference type="EMBL" id="AOS84191.1"/>
    </source>
</evidence>
<proteinExistence type="predicted"/>
<keyword evidence="5 7" id="KW-1133">Transmembrane helix</keyword>
<dbReference type="OrthoDB" id="1523666at2"/>
<keyword evidence="2" id="KW-0328">Glycosyltransferase</keyword>
<dbReference type="Proteomes" id="UP000095185">
    <property type="component" value="Chromosome"/>
</dbReference>
<reference evidence="8" key="1">
    <citation type="submission" date="2016-09" db="EMBL/GenBank/DDBJ databases">
        <title>Genome sequence of Chlorobaculum limnaeum.</title>
        <authorList>
            <person name="Liu Z."/>
            <person name="Tank M."/>
            <person name="Bryant D.A."/>
        </authorList>
    </citation>
    <scope>NUCLEOTIDE SEQUENCE [LARGE SCALE GENOMIC DNA]</scope>
    <source>
        <strain evidence="8">DSM 1677</strain>
    </source>
</reference>
<feature type="transmembrane region" description="Helical" evidence="7">
    <location>
        <begin position="357"/>
        <end position="379"/>
    </location>
</feature>
<comment type="subcellular location">
    <subcellularLocation>
        <location evidence="1">Membrane</location>
        <topology evidence="1">Multi-pass membrane protein</topology>
    </subcellularLocation>
</comment>